<dbReference type="InterPro" id="IPR029063">
    <property type="entry name" value="SAM-dependent_MTases_sf"/>
</dbReference>
<dbReference type="CDD" id="cd02440">
    <property type="entry name" value="AdoMet_MTases"/>
    <property type="match status" value="1"/>
</dbReference>
<dbReference type="Pfam" id="PF13649">
    <property type="entry name" value="Methyltransf_25"/>
    <property type="match status" value="1"/>
</dbReference>
<dbReference type="InterPro" id="IPR041698">
    <property type="entry name" value="Methyltransf_25"/>
</dbReference>
<dbReference type="EMBL" id="CP020472">
    <property type="protein sequence ID" value="ARD22272.1"/>
    <property type="molecule type" value="Genomic_DNA"/>
</dbReference>
<dbReference type="RefSeq" id="WP_080915663.1">
    <property type="nucleotide sequence ID" value="NZ_CP020472.1"/>
</dbReference>
<proteinExistence type="predicted"/>
<name>A0ABM6JKZ9_9GAMM</name>
<evidence type="ECO:0000259" key="3">
    <source>
        <dbReference type="Pfam" id="PF13649"/>
    </source>
</evidence>
<dbReference type="PANTHER" id="PTHR43861">
    <property type="entry name" value="TRANS-ACONITATE 2-METHYLTRANSFERASE-RELATED"/>
    <property type="match status" value="1"/>
</dbReference>
<keyword evidence="5" id="KW-1185">Reference proteome</keyword>
<sequence>MDKSAQSVATFNRMAQQYQDKYMDCSLYSHSLDKLCDYVFKMASFPDVDQVSDVDSVTYTKPIFILDIGCGPGNVSLYLYQQCKTWQATRQISIDICVYGFDLAEQMVALATANNPLFHYEVLDMRKVRNASTALLSNKYHFAICAFCFPYLNQHELKQFIADLPQFMANNSILFVSFMTSNKFYSQTQTSTQGHKVHMYFYPSKNVANLFRENGFEVIEQYEKDYLIEGEKQATDCFMYLKRLG</sequence>
<protein>
    <recommendedName>
        <fullName evidence="3">Methyltransferase domain-containing protein</fullName>
    </recommendedName>
</protein>
<dbReference type="PANTHER" id="PTHR43861:SF1">
    <property type="entry name" value="TRANS-ACONITATE 2-METHYLTRANSFERASE"/>
    <property type="match status" value="1"/>
</dbReference>
<evidence type="ECO:0000313" key="5">
    <source>
        <dbReference type="Proteomes" id="UP000191820"/>
    </source>
</evidence>
<keyword evidence="2" id="KW-0808">Transferase</keyword>
<gene>
    <name evidence="4" type="ORF">SJ2017_1971</name>
</gene>
<keyword evidence="1" id="KW-0489">Methyltransferase</keyword>
<dbReference type="SUPFAM" id="SSF53335">
    <property type="entry name" value="S-adenosyl-L-methionine-dependent methyltransferases"/>
    <property type="match status" value="1"/>
</dbReference>
<evidence type="ECO:0000313" key="4">
    <source>
        <dbReference type="EMBL" id="ARD22272.1"/>
    </source>
</evidence>
<evidence type="ECO:0000256" key="1">
    <source>
        <dbReference type="ARBA" id="ARBA00022603"/>
    </source>
</evidence>
<dbReference type="Proteomes" id="UP000191820">
    <property type="component" value="Chromosome"/>
</dbReference>
<reference evidence="4 5" key="1">
    <citation type="submission" date="2017-03" db="EMBL/GenBank/DDBJ databases">
        <title>Genome sequencing of Shewanella japonica KCTC 22435.</title>
        <authorList>
            <person name="Kim K.M."/>
        </authorList>
    </citation>
    <scope>NUCLEOTIDE SEQUENCE [LARGE SCALE GENOMIC DNA]</scope>
    <source>
        <strain evidence="4 5">KCTC 22435</strain>
    </source>
</reference>
<accession>A0ABM6JKZ9</accession>
<dbReference type="Gene3D" id="3.40.50.150">
    <property type="entry name" value="Vaccinia Virus protein VP39"/>
    <property type="match status" value="1"/>
</dbReference>
<organism evidence="4 5">
    <name type="scientific">Shewanella japonica</name>
    <dbReference type="NCBI Taxonomy" id="93973"/>
    <lineage>
        <taxon>Bacteria</taxon>
        <taxon>Pseudomonadati</taxon>
        <taxon>Pseudomonadota</taxon>
        <taxon>Gammaproteobacteria</taxon>
        <taxon>Alteromonadales</taxon>
        <taxon>Shewanellaceae</taxon>
        <taxon>Shewanella</taxon>
    </lineage>
</organism>
<feature type="domain" description="Methyltransferase" evidence="3">
    <location>
        <begin position="65"/>
        <end position="164"/>
    </location>
</feature>
<evidence type="ECO:0000256" key="2">
    <source>
        <dbReference type="ARBA" id="ARBA00022679"/>
    </source>
</evidence>